<dbReference type="AlphaFoldDB" id="A0A5N7J3K1"/>
<gene>
    <name evidence="1" type="ORF">E4V82_14525</name>
</gene>
<name>A0A5N7J3K1_9CLOT</name>
<dbReference type="Proteomes" id="UP000342249">
    <property type="component" value="Unassembled WGS sequence"/>
</dbReference>
<dbReference type="SUPFAM" id="SSF81301">
    <property type="entry name" value="Nucleotidyltransferase"/>
    <property type="match status" value="1"/>
</dbReference>
<protein>
    <submittedName>
        <fullName evidence="1">Uncharacterized protein</fullName>
    </submittedName>
</protein>
<reference evidence="1 2" key="1">
    <citation type="journal article" date="2019" name="Lett. Appl. Microbiol.">
        <title>A case of 'blown pack' spoilage of vacuum-packaged pork likely associated with Clostridium estertheticum in Canada.</title>
        <authorList>
            <person name="Zhang P."/>
            <person name="Ward P."/>
            <person name="McMullen L.M."/>
            <person name="Yang X."/>
        </authorList>
    </citation>
    <scope>NUCLEOTIDE SEQUENCE [LARGE SCALE GENOMIC DNA]</scope>
    <source>
        <strain evidence="1 2">MA19</strain>
    </source>
</reference>
<dbReference type="EMBL" id="SPSF01000033">
    <property type="protein sequence ID" value="MPQ63320.1"/>
    <property type="molecule type" value="Genomic_DNA"/>
</dbReference>
<sequence>MLIQHFVSTSIVGCYAKIIIDIAIDVKSLEYGEQLTTVL</sequence>
<dbReference type="Gene3D" id="3.30.460.10">
    <property type="entry name" value="Beta Polymerase, domain 2"/>
    <property type="match status" value="1"/>
</dbReference>
<organism evidence="1 2">
    <name type="scientific">Clostridium estertheticum</name>
    <dbReference type="NCBI Taxonomy" id="238834"/>
    <lineage>
        <taxon>Bacteria</taxon>
        <taxon>Bacillati</taxon>
        <taxon>Bacillota</taxon>
        <taxon>Clostridia</taxon>
        <taxon>Eubacteriales</taxon>
        <taxon>Clostridiaceae</taxon>
        <taxon>Clostridium</taxon>
    </lineage>
</organism>
<accession>A0A5N7J3K1</accession>
<evidence type="ECO:0000313" key="1">
    <source>
        <dbReference type="EMBL" id="MPQ63320.1"/>
    </source>
</evidence>
<evidence type="ECO:0000313" key="2">
    <source>
        <dbReference type="Proteomes" id="UP000342249"/>
    </source>
</evidence>
<comment type="caution">
    <text evidence="1">The sequence shown here is derived from an EMBL/GenBank/DDBJ whole genome shotgun (WGS) entry which is preliminary data.</text>
</comment>
<dbReference type="InterPro" id="IPR043519">
    <property type="entry name" value="NT_sf"/>
</dbReference>
<proteinExistence type="predicted"/>